<feature type="compositionally biased region" description="Basic and acidic residues" evidence="1">
    <location>
        <begin position="9"/>
        <end position="31"/>
    </location>
</feature>
<keyword evidence="3" id="KW-1185">Reference proteome</keyword>
<proteinExistence type="predicted"/>
<dbReference type="EMBL" id="CADEAL010000657">
    <property type="protein sequence ID" value="CAB1423435.1"/>
    <property type="molecule type" value="Genomic_DNA"/>
</dbReference>
<name>A0A9N7Y9M8_PLEPL</name>
<dbReference type="AlphaFoldDB" id="A0A9N7Y9M8"/>
<gene>
    <name evidence="2" type="ORF">PLEPLA_LOCUS11355</name>
</gene>
<accession>A0A9N7Y9M8</accession>
<reference evidence="2" key="1">
    <citation type="submission" date="2020-03" db="EMBL/GenBank/DDBJ databases">
        <authorList>
            <person name="Weist P."/>
        </authorList>
    </citation>
    <scope>NUCLEOTIDE SEQUENCE</scope>
</reference>
<dbReference type="Proteomes" id="UP001153269">
    <property type="component" value="Unassembled WGS sequence"/>
</dbReference>
<evidence type="ECO:0000256" key="1">
    <source>
        <dbReference type="SAM" id="MobiDB-lite"/>
    </source>
</evidence>
<protein>
    <submittedName>
        <fullName evidence="2">Uncharacterized protein</fullName>
    </submittedName>
</protein>
<evidence type="ECO:0000313" key="3">
    <source>
        <dbReference type="Proteomes" id="UP001153269"/>
    </source>
</evidence>
<feature type="region of interest" description="Disordered" evidence="1">
    <location>
        <begin position="1"/>
        <end position="31"/>
    </location>
</feature>
<sequence length="116" mass="12809">MTEVSSTAARRDSERDGEKQRSTEEEQERTNKVCSEINWVSGPGRQLFNRPVDPLVPAAAPIPLLWSPSSFSGVRVLHQDKGLKGSGVTGGVDLAKTFCDLRLTLEKARQKMTVRL</sequence>
<comment type="caution">
    <text evidence="2">The sequence shown here is derived from an EMBL/GenBank/DDBJ whole genome shotgun (WGS) entry which is preliminary data.</text>
</comment>
<organism evidence="2 3">
    <name type="scientific">Pleuronectes platessa</name>
    <name type="common">European plaice</name>
    <dbReference type="NCBI Taxonomy" id="8262"/>
    <lineage>
        <taxon>Eukaryota</taxon>
        <taxon>Metazoa</taxon>
        <taxon>Chordata</taxon>
        <taxon>Craniata</taxon>
        <taxon>Vertebrata</taxon>
        <taxon>Euteleostomi</taxon>
        <taxon>Actinopterygii</taxon>
        <taxon>Neopterygii</taxon>
        <taxon>Teleostei</taxon>
        <taxon>Neoteleostei</taxon>
        <taxon>Acanthomorphata</taxon>
        <taxon>Carangaria</taxon>
        <taxon>Pleuronectiformes</taxon>
        <taxon>Pleuronectoidei</taxon>
        <taxon>Pleuronectidae</taxon>
        <taxon>Pleuronectes</taxon>
    </lineage>
</organism>
<evidence type="ECO:0000313" key="2">
    <source>
        <dbReference type="EMBL" id="CAB1423435.1"/>
    </source>
</evidence>